<proteinExistence type="predicted"/>
<accession>A0A9P1JV23</accession>
<gene>
    <name evidence="1" type="ORF">AZOBR_p150067</name>
</gene>
<reference evidence="1 2" key="1">
    <citation type="journal article" date="2011" name="PLoS Genet.">
        <title>Azospirillum genomes reveal transition of bacteria from aquatic to terrestrial environments.</title>
        <authorList>
            <person name="Wisniewski-Dye F."/>
            <person name="Borziak K."/>
            <person name="Khalsa-Moyers G."/>
            <person name="Alexandre G."/>
            <person name="Sukharnikov L.O."/>
            <person name="Wuichet K."/>
            <person name="Hurst G.B."/>
            <person name="McDonald W.H."/>
            <person name="Robertson J.S."/>
            <person name="Barbe V."/>
            <person name="Calteau A."/>
            <person name="Rouy Z."/>
            <person name="Mangenot S."/>
            <person name="Prigent-Combaret C."/>
            <person name="Normand P."/>
            <person name="Boyer M."/>
            <person name="Siguier P."/>
            <person name="Dessaux Y."/>
            <person name="Elmerich C."/>
            <person name="Condemine G."/>
            <person name="Krishnen G."/>
            <person name="Kennedy I."/>
            <person name="Paterson A.H."/>
            <person name="Gonzalez V."/>
            <person name="Mavingui P."/>
            <person name="Zhulin I.B."/>
        </authorList>
    </citation>
    <scope>NUCLEOTIDE SEQUENCE [LARGE SCALE GENOMIC DNA]</scope>
    <source>
        <strain evidence="1 2">Sp245</strain>
    </source>
</reference>
<evidence type="ECO:0000313" key="2">
    <source>
        <dbReference type="Proteomes" id="UP000007319"/>
    </source>
</evidence>
<dbReference type="AlphaFoldDB" id="A0A9P1JV23"/>
<geneLocation type="plasmid" evidence="1 2">
    <name>AZOBR_p1</name>
</geneLocation>
<dbReference type="KEGG" id="abs:AZOBR_p150067"/>
<dbReference type="EMBL" id="HE577328">
    <property type="protein sequence ID" value="CCD00203.1"/>
    <property type="molecule type" value="Genomic_DNA"/>
</dbReference>
<organism evidence="1 2">
    <name type="scientific">Azospirillum baldaniorum</name>
    <dbReference type="NCBI Taxonomy" id="1064539"/>
    <lineage>
        <taxon>Bacteria</taxon>
        <taxon>Pseudomonadati</taxon>
        <taxon>Pseudomonadota</taxon>
        <taxon>Alphaproteobacteria</taxon>
        <taxon>Rhodospirillales</taxon>
        <taxon>Azospirillaceae</taxon>
        <taxon>Azospirillum</taxon>
    </lineage>
</organism>
<dbReference type="Proteomes" id="UP000007319">
    <property type="component" value="Plasmid AZOBR_p1"/>
</dbReference>
<keyword evidence="2" id="KW-1185">Reference proteome</keyword>
<name>A0A9P1JV23_9PROT</name>
<sequence>MLNLTTRNVARVTGLEPAASGVTGRRSNQLSYTRVVGDLLKNKDRRSKH</sequence>
<protein>
    <submittedName>
        <fullName evidence="1">Uncharacterized protein</fullName>
    </submittedName>
</protein>
<keyword evidence="1" id="KW-0614">Plasmid</keyword>
<evidence type="ECO:0000313" key="1">
    <source>
        <dbReference type="EMBL" id="CCD00203.1"/>
    </source>
</evidence>
<dbReference type="AntiFam" id="ANF00014">
    <property type="entry name" value="tRNA translation"/>
</dbReference>